<dbReference type="InterPro" id="IPR002129">
    <property type="entry name" value="PyrdxlP-dep_de-COase"/>
</dbReference>
<dbReference type="GO" id="GO:0042423">
    <property type="term" value="P:catecholamine biosynthetic process"/>
    <property type="evidence" value="ECO:0007669"/>
    <property type="project" value="UniProtKB-KW"/>
</dbReference>
<reference evidence="9" key="2">
    <citation type="submission" date="2025-08" db="UniProtKB">
        <authorList>
            <consortium name="Ensembl"/>
        </authorList>
    </citation>
    <scope>IDENTIFICATION</scope>
</reference>
<dbReference type="PANTHER" id="PTHR11999:SF70">
    <property type="entry name" value="MIP05841P"/>
    <property type="match status" value="1"/>
</dbReference>
<dbReference type="InterPro" id="IPR010977">
    <property type="entry name" value="Aromatic_deC"/>
</dbReference>
<dbReference type="InterPro" id="IPR015424">
    <property type="entry name" value="PyrdxlP-dep_Trfase"/>
</dbReference>
<comment type="cofactor">
    <cofactor evidence="1 6 7">
        <name>pyridoxal 5'-phosphate</name>
        <dbReference type="ChEBI" id="CHEBI:597326"/>
    </cofactor>
</comment>
<dbReference type="Gene3D" id="3.90.1150.10">
    <property type="entry name" value="Aspartate Aminotransferase, domain 1"/>
    <property type="match status" value="1"/>
</dbReference>
<keyword evidence="5 7" id="KW-0456">Lyase</keyword>
<dbReference type="GO" id="GO:0006520">
    <property type="term" value="P:amino acid metabolic process"/>
    <property type="evidence" value="ECO:0007669"/>
    <property type="project" value="InterPro"/>
</dbReference>
<dbReference type="InterPro" id="IPR015422">
    <property type="entry name" value="PyrdxlP-dep_Trfase_small"/>
</dbReference>
<accession>A0A4W5LKU8</accession>
<reference evidence="9" key="3">
    <citation type="submission" date="2025-09" db="UniProtKB">
        <authorList>
            <consortium name="Ensembl"/>
        </authorList>
    </citation>
    <scope>IDENTIFICATION</scope>
</reference>
<evidence type="ECO:0000256" key="7">
    <source>
        <dbReference type="RuleBase" id="RU000382"/>
    </source>
</evidence>
<evidence type="ECO:0000256" key="6">
    <source>
        <dbReference type="PIRSR" id="PIRSR602129-50"/>
    </source>
</evidence>
<dbReference type="AlphaFoldDB" id="A0A4W5LKU8"/>
<evidence type="ECO:0000256" key="8">
    <source>
        <dbReference type="SAM" id="MobiDB-lite"/>
    </source>
</evidence>
<evidence type="ECO:0000256" key="3">
    <source>
        <dbReference type="ARBA" id="ARBA00022793"/>
    </source>
</evidence>
<name>A0A4W5LKU8_9TELE</name>
<feature type="modified residue" description="N6-(pyridoxal phosphate)lysine" evidence="6">
    <location>
        <position position="314"/>
    </location>
</feature>
<dbReference type="Proteomes" id="UP000314982">
    <property type="component" value="Unassembled WGS sequence"/>
</dbReference>
<dbReference type="STRING" id="62062.ENSHHUP00000025950"/>
<dbReference type="SUPFAM" id="SSF53383">
    <property type="entry name" value="PLP-dependent transferases"/>
    <property type="match status" value="1"/>
</dbReference>
<proteinExistence type="inferred from homology"/>
<evidence type="ECO:0000256" key="5">
    <source>
        <dbReference type="ARBA" id="ARBA00023239"/>
    </source>
</evidence>
<dbReference type="GO" id="GO:0019752">
    <property type="term" value="P:carboxylic acid metabolic process"/>
    <property type="evidence" value="ECO:0007669"/>
    <property type="project" value="InterPro"/>
</dbReference>
<evidence type="ECO:0000256" key="4">
    <source>
        <dbReference type="ARBA" id="ARBA00022898"/>
    </source>
</evidence>
<keyword evidence="4 6" id="KW-0663">Pyridoxal phosphate</keyword>
<keyword evidence="3" id="KW-0210">Decarboxylase</keyword>
<feature type="region of interest" description="Disordered" evidence="8">
    <location>
        <begin position="1"/>
        <end position="21"/>
    </location>
</feature>
<organism evidence="9 10">
    <name type="scientific">Hucho hucho</name>
    <name type="common">huchen</name>
    <dbReference type="NCBI Taxonomy" id="62062"/>
    <lineage>
        <taxon>Eukaryota</taxon>
        <taxon>Metazoa</taxon>
        <taxon>Chordata</taxon>
        <taxon>Craniata</taxon>
        <taxon>Vertebrata</taxon>
        <taxon>Euteleostomi</taxon>
        <taxon>Actinopterygii</taxon>
        <taxon>Neopterygii</taxon>
        <taxon>Teleostei</taxon>
        <taxon>Protacanthopterygii</taxon>
        <taxon>Salmoniformes</taxon>
        <taxon>Salmonidae</taxon>
        <taxon>Salmoninae</taxon>
        <taxon>Hucho</taxon>
    </lineage>
</organism>
<dbReference type="Ensembl" id="ENSHHUT00000026976.1">
    <property type="protein sequence ID" value="ENSHHUP00000025950.1"/>
    <property type="gene ID" value="ENSHHUG00000016400.1"/>
</dbReference>
<evidence type="ECO:0000313" key="9">
    <source>
        <dbReference type="Ensembl" id="ENSHHUP00000025950.1"/>
    </source>
</evidence>
<comment type="similarity">
    <text evidence="2 7">Belongs to the group II decarboxylase family.</text>
</comment>
<dbReference type="InterPro" id="IPR015421">
    <property type="entry name" value="PyrdxlP-dep_Trfase_major"/>
</dbReference>
<evidence type="ECO:0000313" key="10">
    <source>
        <dbReference type="Proteomes" id="UP000314982"/>
    </source>
</evidence>
<dbReference type="Gene3D" id="3.40.640.10">
    <property type="entry name" value="Type I PLP-dependent aspartate aminotransferase-like (Major domain)"/>
    <property type="match status" value="1"/>
</dbReference>
<keyword evidence="10" id="KW-1185">Reference proteome</keyword>
<dbReference type="GO" id="GO:0016831">
    <property type="term" value="F:carboxy-lyase activity"/>
    <property type="evidence" value="ECO:0007669"/>
    <property type="project" value="UniProtKB-KW"/>
</dbReference>
<dbReference type="GO" id="GO:0030170">
    <property type="term" value="F:pyridoxal phosphate binding"/>
    <property type="evidence" value="ECO:0007669"/>
    <property type="project" value="InterPro"/>
</dbReference>
<dbReference type="PANTHER" id="PTHR11999">
    <property type="entry name" value="GROUP II PYRIDOXAL-5-PHOSPHATE DECARBOXYLASE"/>
    <property type="match status" value="1"/>
</dbReference>
<feature type="compositionally biased region" description="Polar residues" evidence="8">
    <location>
        <begin position="7"/>
        <end position="21"/>
    </location>
</feature>
<evidence type="ECO:0000256" key="2">
    <source>
        <dbReference type="ARBA" id="ARBA00009533"/>
    </source>
</evidence>
<evidence type="ECO:0000256" key="1">
    <source>
        <dbReference type="ARBA" id="ARBA00001933"/>
    </source>
</evidence>
<dbReference type="PRINTS" id="PR00800">
    <property type="entry name" value="YHDCRBOXLASE"/>
</dbReference>
<reference evidence="10" key="1">
    <citation type="submission" date="2018-06" db="EMBL/GenBank/DDBJ databases">
        <title>Genome assembly of Danube salmon.</title>
        <authorList>
            <person name="Macqueen D.J."/>
            <person name="Gundappa M.K."/>
        </authorList>
    </citation>
    <scope>NUCLEOTIDE SEQUENCE [LARGE SCALE GENOMIC DNA]</scope>
</reference>
<dbReference type="Pfam" id="PF00282">
    <property type="entry name" value="Pyridoxal_deC"/>
    <property type="match status" value="1"/>
</dbReference>
<sequence length="489" mass="54203">AAGVPVLSSNFNQSNQTGQMNPTLQQDLNEIENILEKVKQQGIDFLNAIDTVPTSTQNPITTNRNLNDSGLGALTAMEEFNQRLAPLLVSQAGPRYWGFVTGGVTPAAIVGDWLTTIYDPNAQSTNAQGGVSALIEIETINLLLQLFDLPKSFLGGFVTGATMSNFTCLAVARQWFGKQLGLDFAKNGISAPINILTATPHSSSVKCLAMLGIGSQNFTKIKTVEGNREALDIADLEKNIKNLNGQPFILISSAGTVNTADFDDFDAINKLKEKYNFWWHIDAAFGGFAACSPKYKQLVSGWENADSITVDCHKWLNVPYESAFYLVKEKHINLQVETFQNSNAPYLGDPLENFSYLNFLPENSRRLKALPVWFSLLAYGKEGFQDIVENSVAMALQFDEFITQNEGFELLAPTRLNNVCFTLAGEHNQEKVSLFLTHLNDKEKVFMTPTVYQNRKGIRASFVNWRTNENDIRIAIEEMKASILELGIE</sequence>
<protein>
    <recommendedName>
        <fullName evidence="11">Aspartate aminotransferase family protein</fullName>
    </recommendedName>
</protein>
<evidence type="ECO:0008006" key="11">
    <source>
        <dbReference type="Google" id="ProtNLM"/>
    </source>
</evidence>